<dbReference type="PROSITE" id="PS01159">
    <property type="entry name" value="WW_DOMAIN_1"/>
    <property type="match status" value="1"/>
</dbReference>
<evidence type="ECO:0008006" key="13">
    <source>
        <dbReference type="Google" id="ProtNLM"/>
    </source>
</evidence>
<keyword evidence="5" id="KW-0010">Activator</keyword>
<feature type="domain" description="WW" evidence="9">
    <location>
        <begin position="1172"/>
        <end position="1201"/>
    </location>
</feature>
<dbReference type="FunFam" id="2.20.70.10:FF:000012">
    <property type="entry name" value="transcriptional coactivator YAP1 isoform X2"/>
    <property type="match status" value="1"/>
</dbReference>
<dbReference type="PANTHER" id="PTHR46082">
    <property type="entry name" value="ATP/GTP-BINDING PROTEIN-RELATED"/>
    <property type="match status" value="1"/>
</dbReference>
<evidence type="ECO:0000256" key="8">
    <source>
        <dbReference type="SAM" id="Phobius"/>
    </source>
</evidence>
<dbReference type="CDD" id="cd00201">
    <property type="entry name" value="WW"/>
    <property type="match status" value="2"/>
</dbReference>
<reference evidence="11 12" key="1">
    <citation type="submission" date="2014-04" db="EMBL/GenBank/DDBJ databases">
        <authorList>
            <consortium name="DOE Joint Genome Institute"/>
            <person name="Kuo A."/>
            <person name="Zuccaro A."/>
            <person name="Kohler A."/>
            <person name="Nagy L.G."/>
            <person name="Floudas D."/>
            <person name="Copeland A."/>
            <person name="Barry K.W."/>
            <person name="Cichocki N."/>
            <person name="Veneault-Fourrey C."/>
            <person name="LaButti K."/>
            <person name="Lindquist E.A."/>
            <person name="Lipzen A."/>
            <person name="Lundell T."/>
            <person name="Morin E."/>
            <person name="Murat C."/>
            <person name="Sun H."/>
            <person name="Tunlid A."/>
            <person name="Henrissat B."/>
            <person name="Grigoriev I.V."/>
            <person name="Hibbett D.S."/>
            <person name="Martin F."/>
            <person name="Nordberg H.P."/>
            <person name="Cantor M.N."/>
            <person name="Hua S.X."/>
        </authorList>
    </citation>
    <scope>NUCLEOTIDE SEQUENCE [LARGE SCALE GENOMIC DNA]</scope>
    <source>
        <strain evidence="11 12">MAFF 305830</strain>
    </source>
</reference>
<dbReference type="GO" id="GO:0046486">
    <property type="term" value="P:glycerolipid metabolic process"/>
    <property type="evidence" value="ECO:0007669"/>
    <property type="project" value="UniProtKB-ARBA"/>
</dbReference>
<keyword evidence="3" id="KW-0963">Cytoplasm</keyword>
<evidence type="ECO:0000256" key="1">
    <source>
        <dbReference type="ARBA" id="ARBA00004123"/>
    </source>
</evidence>
<keyword evidence="6" id="KW-0539">Nucleus</keyword>
<dbReference type="InterPro" id="IPR036020">
    <property type="entry name" value="WW_dom_sf"/>
</dbReference>
<keyword evidence="8" id="KW-0812">Transmembrane</keyword>
<name>A0A0C3BCS4_SERVB</name>
<evidence type="ECO:0000256" key="5">
    <source>
        <dbReference type="ARBA" id="ARBA00023159"/>
    </source>
</evidence>
<evidence type="ECO:0000256" key="6">
    <source>
        <dbReference type="ARBA" id="ARBA00023242"/>
    </source>
</evidence>
<dbReference type="InterPro" id="IPR002641">
    <property type="entry name" value="PNPLA_dom"/>
</dbReference>
<gene>
    <name evidence="11" type="ORF">M408DRAFT_328396</name>
</gene>
<dbReference type="InterPro" id="IPR016035">
    <property type="entry name" value="Acyl_Trfase/lysoPLipase"/>
</dbReference>
<feature type="transmembrane region" description="Helical" evidence="8">
    <location>
        <begin position="50"/>
        <end position="72"/>
    </location>
</feature>
<dbReference type="STRING" id="933852.A0A0C3BCS4"/>
<dbReference type="Pfam" id="PF13374">
    <property type="entry name" value="TPR_10"/>
    <property type="match status" value="2"/>
</dbReference>
<protein>
    <recommendedName>
        <fullName evidence="13">PNPLA domain-containing protein</fullName>
    </recommendedName>
</protein>
<dbReference type="SUPFAM" id="SSF51045">
    <property type="entry name" value="WW domain"/>
    <property type="match status" value="2"/>
</dbReference>
<evidence type="ECO:0000256" key="2">
    <source>
        <dbReference type="ARBA" id="ARBA00004496"/>
    </source>
</evidence>
<dbReference type="Gene3D" id="2.20.70.10">
    <property type="match status" value="1"/>
</dbReference>
<sequence length="1319" mass="148859">MEFLPADGDGIRILSLDGGDARCISQLIILTELMHRLEHDLKRSVRPCEYFHLITGVGAAGVIAILLGVLGMEVAEARDTFANLCHEILGPDSTEMTRSLKLKHMMEEILEKSGVSVDCRFEGGLDRSVGCRVSICYTHAADMSRCRMLRSYKSLHGTYNPTIIEAVRASWATPGLFSSVDLEVAPTKEEVVSAVNGFNNPTFEAIKEACNIFGPERHVSCLLSLGAGLPAVRSLASTDYMRGAAEDTETTAREVQRRFGRLGLYFRFSVERGADADIIVGINGFGALTAHTSIYLEEDETMQRLERYLRVSSITSNATTNTLAHAHIRKTRVSHALPPLSAFLVPREKPLKEIIAALTKVPGRGQPKAVVTGLGGSGKTQISLKYAYDHDDMYDHILFIDASSSESIQSGFVTRVRSLDPQLAPRTFKEAIDLLSHPQGDISKNWLIIMDNADSGQVDIRDFIPESDHGSILITSRNSALGTLTPYGHISLDVMSPEEAIEALLSVVLGPMAPNLSQGPQMQQEQKMIWSERDRQQASAIVAELGYLPIAVIQAACFIKMQKCLADYLDRLKRSRRKLLRWPASMQSDRLKYAHSAYAAFDTTINVLSRGALELLSILSFFHFTNIPRPLISLAASQGFEYDPFDLLDRPPEYYDCIKLLKALLCPDDDVWDEFEFDQILEELQHYSLITLVPISSIVTFRIHPLLHAWSKDRLSEQERMTFRAAAVRLLVCGANYDEDYLWQYLTPQVHAIDIESGDLHVNDKAALTRILRRESGQSNTCYEVWTKICARVRESHGESHTRTIRAELQLADAYSGTPGAERARLEMMERELLHVCRLSLGENSLDTAHVMINLANTLRDDIQRISEAADLEQAALRIRREVLGSSHRDVLDVLCYLANTRNLQKDHEEALKLLEEALKIGIEILGETHVAVIRIIELRASSYVMCGDVEKARTLQQEATNLWRLSRGDRHVATLEAMDRLAHTYYQQAQYEDSEKVWRDVVDGRNETLGPQHESTLRALWGLARAIFQQERYSESESPLKLLVEGWRMSLQENSESRLAMEMLALAVHKQGKASESETLWRELIQCYQEYSLENYYWLAMSLSSQAKHAEAEVTMRTAVEEGTRILTSHDGRVLTATAELIRINFVLGHDEEGEGRILHEPFFWRAGSLPSWEAMKNRDGFTYFADHENKLTTWMSPWIEREDSSPLPSEWAPRLGSDSKVCFLHIESKSLHHFDPRHDPLPPKWRIRAGPDEKPIYYDSETKEETLVDPRYVAMGPLPEGWEMSVTDTGQLYFIDHIEKTTTWLDPRKAISTADET</sequence>
<dbReference type="InterPro" id="IPR011990">
    <property type="entry name" value="TPR-like_helical_dom_sf"/>
</dbReference>
<evidence type="ECO:0000256" key="4">
    <source>
        <dbReference type="ARBA" id="ARBA00023098"/>
    </source>
</evidence>
<feature type="domain" description="PNPLA" evidence="10">
    <location>
        <begin position="14"/>
        <end position="206"/>
    </location>
</feature>
<dbReference type="EMBL" id="KN824286">
    <property type="protein sequence ID" value="KIM29944.1"/>
    <property type="molecule type" value="Genomic_DNA"/>
</dbReference>
<dbReference type="InterPro" id="IPR053137">
    <property type="entry name" value="NLR-like"/>
</dbReference>
<evidence type="ECO:0000313" key="11">
    <source>
        <dbReference type="EMBL" id="KIM29944.1"/>
    </source>
</evidence>
<keyword evidence="4" id="KW-0443">Lipid metabolism</keyword>
<dbReference type="SMART" id="SM00456">
    <property type="entry name" value="WW"/>
    <property type="match status" value="3"/>
</dbReference>
<dbReference type="SUPFAM" id="SSF52540">
    <property type="entry name" value="P-loop containing nucleoside triphosphate hydrolases"/>
    <property type="match status" value="1"/>
</dbReference>
<accession>A0A0C3BCS4</accession>
<dbReference type="InterPro" id="IPR027417">
    <property type="entry name" value="P-loop_NTPase"/>
</dbReference>
<dbReference type="GO" id="GO:0005737">
    <property type="term" value="C:cytoplasm"/>
    <property type="evidence" value="ECO:0007669"/>
    <property type="project" value="UniProtKB-SubCell"/>
</dbReference>
<keyword evidence="8" id="KW-1133">Transmembrane helix</keyword>
<dbReference type="SUPFAM" id="SSF48452">
    <property type="entry name" value="TPR-like"/>
    <property type="match status" value="2"/>
</dbReference>
<dbReference type="PROSITE" id="PS50020">
    <property type="entry name" value="WW_DOMAIN_2"/>
    <property type="match status" value="3"/>
</dbReference>
<comment type="subcellular location">
    <subcellularLocation>
        <location evidence="2">Cytoplasm</location>
    </subcellularLocation>
    <subcellularLocation>
        <location evidence="1">Nucleus</location>
    </subcellularLocation>
</comment>
<evidence type="ECO:0000256" key="3">
    <source>
        <dbReference type="ARBA" id="ARBA00022490"/>
    </source>
</evidence>
<organism evidence="11 12">
    <name type="scientific">Serendipita vermifera MAFF 305830</name>
    <dbReference type="NCBI Taxonomy" id="933852"/>
    <lineage>
        <taxon>Eukaryota</taxon>
        <taxon>Fungi</taxon>
        <taxon>Dikarya</taxon>
        <taxon>Basidiomycota</taxon>
        <taxon>Agaricomycotina</taxon>
        <taxon>Agaricomycetes</taxon>
        <taxon>Sebacinales</taxon>
        <taxon>Serendipitaceae</taxon>
        <taxon>Serendipita</taxon>
    </lineage>
</organism>
<evidence type="ECO:0000259" key="10">
    <source>
        <dbReference type="PROSITE" id="PS51635"/>
    </source>
</evidence>
<dbReference type="SUPFAM" id="SSF52151">
    <property type="entry name" value="FabD/lysophospholipase-like"/>
    <property type="match status" value="1"/>
</dbReference>
<dbReference type="Gene3D" id="3.40.50.300">
    <property type="entry name" value="P-loop containing nucleotide triphosphate hydrolases"/>
    <property type="match status" value="1"/>
</dbReference>
<dbReference type="HOGENOM" id="CLU_000288_125_6_1"/>
<dbReference type="OrthoDB" id="1658288at2759"/>
<dbReference type="GO" id="GO:0005634">
    <property type="term" value="C:nucleus"/>
    <property type="evidence" value="ECO:0007669"/>
    <property type="project" value="UniProtKB-SubCell"/>
</dbReference>
<feature type="domain" description="WW" evidence="9">
    <location>
        <begin position="1278"/>
        <end position="1311"/>
    </location>
</feature>
<evidence type="ECO:0000259" key="9">
    <source>
        <dbReference type="PROSITE" id="PS50020"/>
    </source>
</evidence>
<keyword evidence="8" id="KW-0472">Membrane</keyword>
<reference evidence="12" key="2">
    <citation type="submission" date="2015-01" db="EMBL/GenBank/DDBJ databases">
        <title>Evolutionary Origins and Diversification of the Mycorrhizal Mutualists.</title>
        <authorList>
            <consortium name="DOE Joint Genome Institute"/>
            <consortium name="Mycorrhizal Genomics Consortium"/>
            <person name="Kohler A."/>
            <person name="Kuo A."/>
            <person name="Nagy L.G."/>
            <person name="Floudas D."/>
            <person name="Copeland A."/>
            <person name="Barry K.W."/>
            <person name="Cichocki N."/>
            <person name="Veneault-Fourrey C."/>
            <person name="LaButti K."/>
            <person name="Lindquist E.A."/>
            <person name="Lipzen A."/>
            <person name="Lundell T."/>
            <person name="Morin E."/>
            <person name="Murat C."/>
            <person name="Riley R."/>
            <person name="Ohm R."/>
            <person name="Sun H."/>
            <person name="Tunlid A."/>
            <person name="Henrissat B."/>
            <person name="Grigoriev I.V."/>
            <person name="Hibbett D.S."/>
            <person name="Martin F."/>
        </authorList>
    </citation>
    <scope>NUCLEOTIDE SEQUENCE [LARGE SCALE GENOMIC DNA]</scope>
    <source>
        <strain evidence="12">MAFF 305830</strain>
    </source>
</reference>
<dbReference type="Gene3D" id="1.25.40.10">
    <property type="entry name" value="Tetratricopeptide repeat domain"/>
    <property type="match status" value="2"/>
</dbReference>
<evidence type="ECO:0000313" key="12">
    <source>
        <dbReference type="Proteomes" id="UP000054097"/>
    </source>
</evidence>
<dbReference type="Pfam" id="PF13424">
    <property type="entry name" value="TPR_12"/>
    <property type="match status" value="1"/>
</dbReference>
<dbReference type="InterPro" id="IPR001202">
    <property type="entry name" value="WW_dom"/>
</dbReference>
<feature type="domain" description="WW" evidence="9">
    <location>
        <begin position="1241"/>
        <end position="1274"/>
    </location>
</feature>
<comment type="caution">
    <text evidence="7">Lacks conserved residue(s) required for the propagation of feature annotation.</text>
</comment>
<evidence type="ECO:0000256" key="7">
    <source>
        <dbReference type="PROSITE-ProRule" id="PRU01161"/>
    </source>
</evidence>
<keyword evidence="12" id="KW-1185">Reference proteome</keyword>
<dbReference type="Gene3D" id="3.40.1090.10">
    <property type="entry name" value="Cytosolic phospholipase A2 catalytic domain"/>
    <property type="match status" value="1"/>
</dbReference>
<dbReference type="Pfam" id="PF00397">
    <property type="entry name" value="WW"/>
    <property type="match status" value="1"/>
</dbReference>
<dbReference type="PANTHER" id="PTHR46082:SF11">
    <property type="entry name" value="AAA+ ATPASE DOMAIN-CONTAINING PROTEIN-RELATED"/>
    <property type="match status" value="1"/>
</dbReference>
<dbReference type="Proteomes" id="UP000054097">
    <property type="component" value="Unassembled WGS sequence"/>
</dbReference>
<proteinExistence type="predicted"/>
<dbReference type="PROSITE" id="PS51635">
    <property type="entry name" value="PNPLA"/>
    <property type="match status" value="1"/>
</dbReference>